<dbReference type="InterPro" id="IPR014718">
    <property type="entry name" value="GH-type_carb-bd"/>
</dbReference>
<dbReference type="Gene3D" id="2.60.40.10">
    <property type="entry name" value="Immunoglobulins"/>
    <property type="match status" value="2"/>
</dbReference>
<dbReference type="Pfam" id="PF02836">
    <property type="entry name" value="Glyco_hydro_2_C"/>
    <property type="match status" value="1"/>
</dbReference>
<evidence type="ECO:0000256" key="5">
    <source>
        <dbReference type="RuleBase" id="RU361154"/>
    </source>
</evidence>
<dbReference type="EMBL" id="KL584723">
    <property type="protein sequence ID" value="KEQ69058.1"/>
    <property type="molecule type" value="Genomic_DNA"/>
</dbReference>
<dbReference type="InterPro" id="IPR023230">
    <property type="entry name" value="Glyco_hydro_2_CS"/>
</dbReference>
<keyword evidence="2 5" id="KW-0378">Hydrolase</keyword>
<dbReference type="Pfam" id="PF00703">
    <property type="entry name" value="Glyco_hydro_2"/>
    <property type="match status" value="1"/>
</dbReference>
<dbReference type="RefSeq" id="XP_013423329.1">
    <property type="nucleotide sequence ID" value="XM_013567875.1"/>
</dbReference>
<sequence>MALPVSLTAAADHHSGQSSDLDICNPKIVHRNRLPARSYWIPEKSLLLNGTWGFVYSPTPKHAPHPTLYSDGLSSLVDALTVDGNEGQTADIKWSSITVPGHWQLQGYGKPHYTNTVYPFPVCPPFVPTENPTGTYRRNFFVPSSWSEDSQIRLRFDGVDSAYHVYLNGQKVGYSQGSRNPAEFDITEFVNRGEDVNRLIVTVYQWSDGSYIEDQDQWWLSGIFRDVHLECFPSKVRIEDVFIKTELDGDYKDAKLRVELSLTIHEATEAMLSLRSPNGSSIINEKIQLSADEALSSHVFNVSNPAKWTAEAPHLYTFEISLLGPKSDTILQTVKQRVGFRCVETIKGNICVNGKPLLLRGVNRHDHHALFGRAVPLAYMRRDLMIMKQHNINALRTSHYPANPKLYELCDELGLWVMDEADLECHGFYDAVERPQNLPPDMDYEERKKYTFDKAAKFTSDNEDWKIAYLDRMVQMVERDKNHPSIIMWSLGNEAFYGQNHATMYEWAKSRDPERPVHYEGDVNAKSADMFSYMYPPIEKLIGHATEEGDDFKKPIVLCEYGHAMGNGPGLLEDYQEAFRKYRRLQGGYIWEWANHGLLKTEGDKQFYAYGGDFGDVPNDDTFVMDGLLFSDHTPTPGLTELKKVIAPVRAWIEDKKLVVRNEFEFISLGHLISDFKVEVLGIRPDRVLSGPIQLPHIEPGTEVKIDLPEEIFKIQRPNGTEVWLTVDFRLGVATPWAEAGHSITWVQEQLSAKDDDHSYGIERPIMSSAITANETQLHYRFVGCDFHFNFSRARGTLVEWIYGGRSVLKKREAPDDPLLALDFWRAPTDNDAASMSKEWKRYGLDAMTPQLRSLTLEENGPDKARLTAVYYYSPPVLAWGFLAKVTYEISSAGQLSIRVHLAPQGHAPSTLPRVGLNIQLDSSFQQATWYGAGPGESYSDKATSQQLGIWNSTIAALQTPYEVPQENGNRISTRWVKVLNEQGLGIKATYLPGPKEKEFFQWACCLHDAKELERARHPCDLVKRESPLWRLDADNAGVGTAACGPGVKEVDQVECREREFTFVLEPAIDF</sequence>
<evidence type="ECO:0000256" key="1">
    <source>
        <dbReference type="ARBA" id="ARBA00007401"/>
    </source>
</evidence>
<dbReference type="OrthoDB" id="3825298at2759"/>
<dbReference type="SUPFAM" id="SSF51445">
    <property type="entry name" value="(Trans)glycosidases"/>
    <property type="match status" value="1"/>
</dbReference>
<dbReference type="GO" id="GO:0005990">
    <property type="term" value="P:lactose catabolic process"/>
    <property type="evidence" value="ECO:0007669"/>
    <property type="project" value="TreeGrafter"/>
</dbReference>
<comment type="similarity">
    <text evidence="1 5">Belongs to the glycosyl hydrolase 2 family.</text>
</comment>
<dbReference type="InterPro" id="IPR017853">
    <property type="entry name" value="GH"/>
</dbReference>
<evidence type="ECO:0000313" key="7">
    <source>
        <dbReference type="EMBL" id="KEQ69058.1"/>
    </source>
</evidence>
<dbReference type="SUPFAM" id="SSF49303">
    <property type="entry name" value="beta-Galactosidase/glucuronidase domain"/>
    <property type="match status" value="2"/>
</dbReference>
<dbReference type="GO" id="GO:0030246">
    <property type="term" value="F:carbohydrate binding"/>
    <property type="evidence" value="ECO:0007669"/>
    <property type="project" value="InterPro"/>
</dbReference>
<protein>
    <recommendedName>
        <fullName evidence="4">Lactase</fullName>
    </recommendedName>
</protein>
<evidence type="ECO:0000259" key="6">
    <source>
        <dbReference type="SMART" id="SM01038"/>
    </source>
</evidence>
<dbReference type="InterPro" id="IPR006101">
    <property type="entry name" value="Glyco_hydro_2"/>
</dbReference>
<evidence type="ECO:0000256" key="3">
    <source>
        <dbReference type="ARBA" id="ARBA00023295"/>
    </source>
</evidence>
<dbReference type="InterPro" id="IPR006103">
    <property type="entry name" value="Glyco_hydro_2_cat"/>
</dbReference>
<dbReference type="InterPro" id="IPR006102">
    <property type="entry name" value="Ig-like_GH2"/>
</dbReference>
<dbReference type="GeneID" id="25417575"/>
<dbReference type="InterPro" id="IPR013783">
    <property type="entry name" value="Ig-like_fold"/>
</dbReference>
<feature type="domain" description="Beta galactosidase small chain/" evidence="6">
    <location>
        <begin position="781"/>
        <end position="1066"/>
    </location>
</feature>
<dbReference type="PROSITE" id="PS00719">
    <property type="entry name" value="GLYCOSYL_HYDROL_F2_1"/>
    <property type="match status" value="1"/>
</dbReference>
<dbReference type="Pfam" id="PF02929">
    <property type="entry name" value="Bgal_small_N"/>
    <property type="match status" value="1"/>
</dbReference>
<dbReference type="PROSITE" id="PS00608">
    <property type="entry name" value="GLYCOSYL_HYDROL_F2_2"/>
    <property type="match status" value="1"/>
</dbReference>
<dbReference type="FunFam" id="3.20.20.80:FF:000018">
    <property type="entry name" value="Beta-galactosidase"/>
    <property type="match status" value="1"/>
</dbReference>
<evidence type="ECO:0000256" key="4">
    <source>
        <dbReference type="ARBA" id="ARBA00032230"/>
    </source>
</evidence>
<dbReference type="Proteomes" id="UP000027730">
    <property type="component" value="Unassembled WGS sequence"/>
</dbReference>
<dbReference type="InterPro" id="IPR008979">
    <property type="entry name" value="Galactose-bd-like_sf"/>
</dbReference>
<dbReference type="InterPro" id="IPR036156">
    <property type="entry name" value="Beta-gal/glucu_dom_sf"/>
</dbReference>
<dbReference type="HOGENOM" id="CLU_002346_0_0_1"/>
<evidence type="ECO:0000313" key="8">
    <source>
        <dbReference type="Proteomes" id="UP000027730"/>
    </source>
</evidence>
<dbReference type="PANTHER" id="PTHR46323:SF1">
    <property type="entry name" value="LACTASE"/>
    <property type="match status" value="1"/>
</dbReference>
<dbReference type="InterPro" id="IPR004199">
    <property type="entry name" value="B-gal_small/dom_5"/>
</dbReference>
<dbReference type="Gene3D" id="2.60.120.260">
    <property type="entry name" value="Galactose-binding domain-like"/>
    <property type="match status" value="1"/>
</dbReference>
<dbReference type="STRING" id="1043004.A0A074W840"/>
<dbReference type="PANTHER" id="PTHR46323">
    <property type="entry name" value="BETA-GALACTOSIDASE"/>
    <property type="match status" value="1"/>
</dbReference>
<dbReference type="InterPro" id="IPR032312">
    <property type="entry name" value="LacZ_4"/>
</dbReference>
<dbReference type="InterPro" id="IPR050347">
    <property type="entry name" value="Bact_Beta-galactosidase"/>
</dbReference>
<proteinExistence type="inferred from homology"/>
<gene>
    <name evidence="7" type="ORF">M436DRAFT_85709</name>
</gene>
<dbReference type="Gene3D" id="2.70.98.10">
    <property type="match status" value="1"/>
</dbReference>
<dbReference type="Pfam" id="PF02837">
    <property type="entry name" value="Glyco_hydro_2_N"/>
    <property type="match status" value="1"/>
</dbReference>
<dbReference type="SUPFAM" id="SSF49785">
    <property type="entry name" value="Galactose-binding domain-like"/>
    <property type="match status" value="1"/>
</dbReference>
<keyword evidence="3 5" id="KW-0326">Glycosidase</keyword>
<dbReference type="GO" id="GO:0004565">
    <property type="term" value="F:beta-galactosidase activity"/>
    <property type="evidence" value="ECO:0007669"/>
    <property type="project" value="InterPro"/>
</dbReference>
<dbReference type="SUPFAM" id="SSF74650">
    <property type="entry name" value="Galactose mutarotase-like"/>
    <property type="match status" value="1"/>
</dbReference>
<dbReference type="GO" id="GO:0009341">
    <property type="term" value="C:beta-galactosidase complex"/>
    <property type="evidence" value="ECO:0007669"/>
    <property type="project" value="InterPro"/>
</dbReference>
<dbReference type="Gene3D" id="3.20.20.80">
    <property type="entry name" value="Glycosidases"/>
    <property type="match status" value="1"/>
</dbReference>
<name>A0A074W840_9PEZI</name>
<dbReference type="InterPro" id="IPR011013">
    <property type="entry name" value="Gal_mutarotase_sf_dom"/>
</dbReference>
<reference evidence="7 8" key="1">
    <citation type="journal article" date="2014" name="BMC Genomics">
        <title>Genome sequencing of four Aureobasidium pullulans varieties: biotechnological potential, stress tolerance, and description of new species.</title>
        <authorList>
            <person name="Gostin Ar C."/>
            <person name="Ohm R.A."/>
            <person name="Kogej T."/>
            <person name="Sonjak S."/>
            <person name="Turk M."/>
            <person name="Zajc J."/>
            <person name="Zalar P."/>
            <person name="Grube M."/>
            <person name="Sun H."/>
            <person name="Han J."/>
            <person name="Sharma A."/>
            <person name="Chiniquy J."/>
            <person name="Ngan C.Y."/>
            <person name="Lipzen A."/>
            <person name="Barry K."/>
            <person name="Grigoriev I.V."/>
            <person name="Gunde-Cimerman N."/>
        </authorList>
    </citation>
    <scope>NUCLEOTIDE SEQUENCE [LARGE SCALE GENOMIC DNA]</scope>
    <source>
        <strain evidence="7 8">CBS 147.97</strain>
    </source>
</reference>
<dbReference type="AlphaFoldDB" id="A0A074W840"/>
<accession>A0A074W840</accession>
<dbReference type="PRINTS" id="PR00132">
    <property type="entry name" value="GLHYDRLASE2"/>
</dbReference>
<dbReference type="SMART" id="SM01038">
    <property type="entry name" value="Bgal_small_N"/>
    <property type="match status" value="1"/>
</dbReference>
<dbReference type="InterPro" id="IPR023232">
    <property type="entry name" value="Glyco_hydro_2_AS"/>
</dbReference>
<dbReference type="InterPro" id="IPR006104">
    <property type="entry name" value="Glyco_hydro_2_N"/>
</dbReference>
<keyword evidence="8" id="KW-1185">Reference proteome</keyword>
<dbReference type="Pfam" id="PF16353">
    <property type="entry name" value="LacZ_4"/>
    <property type="match status" value="1"/>
</dbReference>
<organism evidence="7 8">
    <name type="scientific">Aureobasidium namibiae CBS 147.97</name>
    <dbReference type="NCBI Taxonomy" id="1043004"/>
    <lineage>
        <taxon>Eukaryota</taxon>
        <taxon>Fungi</taxon>
        <taxon>Dikarya</taxon>
        <taxon>Ascomycota</taxon>
        <taxon>Pezizomycotina</taxon>
        <taxon>Dothideomycetes</taxon>
        <taxon>Dothideomycetidae</taxon>
        <taxon>Dothideales</taxon>
        <taxon>Saccotheciaceae</taxon>
        <taxon>Aureobasidium</taxon>
    </lineage>
</organism>
<evidence type="ECO:0000256" key="2">
    <source>
        <dbReference type="ARBA" id="ARBA00022801"/>
    </source>
</evidence>